<gene>
    <name evidence="2" type="ORF">B2M20_05895</name>
</gene>
<name>A0A1V4I0G9_NITVU</name>
<comment type="caution">
    <text evidence="2">The sequence shown here is derived from an EMBL/GenBank/DDBJ whole genome shotgun (WGS) entry which is preliminary data.</text>
</comment>
<evidence type="ECO:0008006" key="4">
    <source>
        <dbReference type="Google" id="ProtNLM"/>
    </source>
</evidence>
<dbReference type="EMBL" id="MWPQ01000025">
    <property type="protein sequence ID" value="OPH83731.1"/>
    <property type="molecule type" value="Genomic_DNA"/>
</dbReference>
<keyword evidence="3" id="KW-1185">Reference proteome</keyword>
<dbReference type="STRING" id="29421.B2M20_05895"/>
<accession>A0A1V4I0G9</accession>
<evidence type="ECO:0000313" key="2">
    <source>
        <dbReference type="EMBL" id="OPH83731.1"/>
    </source>
</evidence>
<dbReference type="Proteomes" id="UP000189940">
    <property type="component" value="Unassembled WGS sequence"/>
</dbReference>
<dbReference type="RefSeq" id="WP_079446188.1">
    <property type="nucleotide sequence ID" value="NZ_MWPQ01000025.1"/>
</dbReference>
<protein>
    <recommendedName>
        <fullName evidence="4">Chemotaxis protein CheZ</fullName>
    </recommendedName>
</protein>
<sequence>MADEAFALSPISASAAPLSETDFDAIREAFMETSRGRWFLAEYAKRNRSADTAMVLDAVARIEQTIATQQQAAPADTLPNALAAIRRSLVEARTATMAAFDKRIINDALVPIQNGVRIIREISWRWREIGGDSRICDILESQAGAIEKAHSQLAARDDVAVLHSAFSLIEATLDGLWDSPSSKASPSPLKTASPTTSDEAVTLPEEAASHEQAMAEAAVVEPEAATATAGDTPVAAADGATTENHIEREPAAEVSEQDIAHDDAVLDMIALEMAAPDFEEPATDHAIDRPGTVELAPVAEPIANSSDARIDPEPESTPDIAAPPSLGVSLLESGIVPRITPRSDPMAPFRRMTQAEKIAFFS</sequence>
<reference evidence="2 3" key="1">
    <citation type="submission" date="2017-02" db="EMBL/GenBank/DDBJ databases">
        <title>Genome sequence of the nitrite-oxidizing bacterium Nitrobacter vulgaris strain Ab1.</title>
        <authorList>
            <person name="Mellbye B.L."/>
            <person name="Davis E.W."/>
            <person name="Spieck E."/>
            <person name="Chang J.H."/>
            <person name="Bottomley P.J."/>
            <person name="Sayavedra-Soto L.A."/>
        </authorList>
    </citation>
    <scope>NUCLEOTIDE SEQUENCE [LARGE SCALE GENOMIC DNA]</scope>
    <source>
        <strain evidence="2 3">Ab1</strain>
    </source>
</reference>
<feature type="compositionally biased region" description="Low complexity" evidence="1">
    <location>
        <begin position="179"/>
        <end position="197"/>
    </location>
</feature>
<feature type="region of interest" description="Disordered" evidence="1">
    <location>
        <begin position="177"/>
        <end position="201"/>
    </location>
</feature>
<feature type="region of interest" description="Disordered" evidence="1">
    <location>
        <begin position="303"/>
        <end position="324"/>
    </location>
</feature>
<organism evidence="2 3">
    <name type="scientific">Nitrobacter vulgaris</name>
    <dbReference type="NCBI Taxonomy" id="29421"/>
    <lineage>
        <taxon>Bacteria</taxon>
        <taxon>Pseudomonadati</taxon>
        <taxon>Pseudomonadota</taxon>
        <taxon>Alphaproteobacteria</taxon>
        <taxon>Hyphomicrobiales</taxon>
        <taxon>Nitrobacteraceae</taxon>
        <taxon>Nitrobacter</taxon>
    </lineage>
</organism>
<evidence type="ECO:0000313" key="3">
    <source>
        <dbReference type="Proteomes" id="UP000189940"/>
    </source>
</evidence>
<dbReference type="OrthoDB" id="7269965at2"/>
<proteinExistence type="predicted"/>
<evidence type="ECO:0000256" key="1">
    <source>
        <dbReference type="SAM" id="MobiDB-lite"/>
    </source>
</evidence>
<dbReference type="AlphaFoldDB" id="A0A1V4I0G9"/>